<evidence type="ECO:0000256" key="1">
    <source>
        <dbReference type="ARBA" id="ARBA00004571"/>
    </source>
</evidence>
<evidence type="ECO:0000256" key="2">
    <source>
        <dbReference type="ARBA" id="ARBA00022448"/>
    </source>
</evidence>
<comment type="caution">
    <text evidence="16">The sequence shown here is derived from an EMBL/GenBank/DDBJ whole genome shotgun (WGS) entry which is preliminary data.</text>
</comment>
<accession>A0ABS1E0R9</accession>
<keyword evidence="10 11" id="KW-0998">Cell outer membrane</keyword>
<feature type="domain" description="TonB-dependent receptor plug" evidence="15">
    <location>
        <begin position="68"/>
        <end position="175"/>
    </location>
</feature>
<evidence type="ECO:0000313" key="16">
    <source>
        <dbReference type="EMBL" id="MBK1715006.1"/>
    </source>
</evidence>
<evidence type="ECO:0000256" key="13">
    <source>
        <dbReference type="SAM" id="SignalP"/>
    </source>
</evidence>
<evidence type="ECO:0000259" key="15">
    <source>
        <dbReference type="Pfam" id="PF07715"/>
    </source>
</evidence>
<dbReference type="Pfam" id="PF00593">
    <property type="entry name" value="TonB_dep_Rec_b-barrel"/>
    <property type="match status" value="1"/>
</dbReference>
<evidence type="ECO:0000259" key="14">
    <source>
        <dbReference type="Pfam" id="PF00593"/>
    </source>
</evidence>
<gene>
    <name evidence="16" type="ORF">CKO43_19780</name>
</gene>
<dbReference type="PANTHER" id="PTHR32552">
    <property type="entry name" value="FERRICHROME IRON RECEPTOR-RELATED"/>
    <property type="match status" value="1"/>
</dbReference>
<evidence type="ECO:0000256" key="12">
    <source>
        <dbReference type="RuleBase" id="RU003357"/>
    </source>
</evidence>
<keyword evidence="9 11" id="KW-0472">Membrane</keyword>
<evidence type="ECO:0000256" key="3">
    <source>
        <dbReference type="ARBA" id="ARBA00022452"/>
    </source>
</evidence>
<protein>
    <submittedName>
        <fullName evidence="16">TonB-dependent receptor</fullName>
    </submittedName>
</protein>
<keyword evidence="6" id="KW-0408">Iron</keyword>
<keyword evidence="8 12" id="KW-0798">TonB box</keyword>
<dbReference type="PROSITE" id="PS52016">
    <property type="entry name" value="TONB_DEPENDENT_REC_3"/>
    <property type="match status" value="1"/>
</dbReference>
<dbReference type="EMBL" id="NRRU01000091">
    <property type="protein sequence ID" value="MBK1715006.1"/>
    <property type="molecule type" value="Genomic_DNA"/>
</dbReference>
<evidence type="ECO:0000256" key="11">
    <source>
        <dbReference type="PROSITE-ProRule" id="PRU01360"/>
    </source>
</evidence>
<dbReference type="InterPro" id="IPR039426">
    <property type="entry name" value="TonB-dep_rcpt-like"/>
</dbReference>
<name>A0ABS1E0R9_RUBGE</name>
<evidence type="ECO:0000256" key="5">
    <source>
        <dbReference type="ARBA" id="ARBA00022692"/>
    </source>
</evidence>
<evidence type="ECO:0000256" key="4">
    <source>
        <dbReference type="ARBA" id="ARBA00022496"/>
    </source>
</evidence>
<feature type="chain" id="PRO_5046856912" evidence="13">
    <location>
        <begin position="25"/>
        <end position="791"/>
    </location>
</feature>
<evidence type="ECO:0000256" key="8">
    <source>
        <dbReference type="ARBA" id="ARBA00023077"/>
    </source>
</evidence>
<feature type="signal peptide" evidence="13">
    <location>
        <begin position="1"/>
        <end position="24"/>
    </location>
</feature>
<reference evidence="16" key="1">
    <citation type="submission" date="2017-08" db="EMBL/GenBank/DDBJ databases">
        <authorList>
            <person name="Imhoff J.F."/>
            <person name="Rahn T."/>
            <person name="Kuenzel S."/>
            <person name="Neulinger S.C."/>
        </authorList>
    </citation>
    <scope>NUCLEOTIDE SEQUENCE</scope>
    <source>
        <strain evidence="16">IM 151</strain>
    </source>
</reference>
<dbReference type="Proteomes" id="UP001041814">
    <property type="component" value="Unassembled WGS sequence"/>
</dbReference>
<keyword evidence="5 11" id="KW-0812">Transmembrane</keyword>
<dbReference type="SUPFAM" id="SSF56935">
    <property type="entry name" value="Porins"/>
    <property type="match status" value="1"/>
</dbReference>
<comment type="subcellular location">
    <subcellularLocation>
        <location evidence="1 11">Cell outer membrane</location>
        <topology evidence="1 11">Multi-pass membrane protein</topology>
    </subcellularLocation>
</comment>
<organism evidence="16 17">
    <name type="scientific">Rubrivivax gelatinosus</name>
    <name type="common">Rhodocyclus gelatinosus</name>
    <name type="synonym">Rhodopseudomonas gelatinosa</name>
    <dbReference type="NCBI Taxonomy" id="28068"/>
    <lineage>
        <taxon>Bacteria</taxon>
        <taxon>Pseudomonadati</taxon>
        <taxon>Pseudomonadota</taxon>
        <taxon>Betaproteobacteria</taxon>
        <taxon>Burkholderiales</taxon>
        <taxon>Sphaerotilaceae</taxon>
        <taxon>Rubrivivax</taxon>
    </lineage>
</organism>
<dbReference type="InterPro" id="IPR036942">
    <property type="entry name" value="Beta-barrel_TonB_sf"/>
</dbReference>
<evidence type="ECO:0000256" key="10">
    <source>
        <dbReference type="ARBA" id="ARBA00023237"/>
    </source>
</evidence>
<dbReference type="InterPro" id="IPR000531">
    <property type="entry name" value="Beta-barrel_TonB"/>
</dbReference>
<keyword evidence="13" id="KW-0732">Signal</keyword>
<keyword evidence="17" id="KW-1185">Reference proteome</keyword>
<keyword evidence="7" id="KW-0406">Ion transport</keyword>
<keyword evidence="16" id="KW-0675">Receptor</keyword>
<reference evidence="16" key="2">
    <citation type="journal article" date="2020" name="Microorganisms">
        <title>Osmotic Adaptation and Compatible Solute Biosynthesis of Phototrophic Bacteria as Revealed from Genome Analyses.</title>
        <authorList>
            <person name="Imhoff J.F."/>
            <person name="Rahn T."/>
            <person name="Kunzel S."/>
            <person name="Keller A."/>
            <person name="Neulinger S.C."/>
        </authorList>
    </citation>
    <scope>NUCLEOTIDE SEQUENCE</scope>
    <source>
        <strain evidence="16">IM 151</strain>
    </source>
</reference>
<evidence type="ECO:0000313" key="17">
    <source>
        <dbReference type="Proteomes" id="UP001041814"/>
    </source>
</evidence>
<feature type="domain" description="TonB-dependent receptor-like beta-barrel" evidence="14">
    <location>
        <begin position="278"/>
        <end position="754"/>
    </location>
</feature>
<dbReference type="PANTHER" id="PTHR32552:SF81">
    <property type="entry name" value="TONB-DEPENDENT OUTER MEMBRANE RECEPTOR"/>
    <property type="match status" value="1"/>
</dbReference>
<keyword evidence="4" id="KW-0410">Iron transport</keyword>
<comment type="similarity">
    <text evidence="11 12">Belongs to the TonB-dependent receptor family.</text>
</comment>
<keyword evidence="3 11" id="KW-1134">Transmembrane beta strand</keyword>
<proteinExistence type="inferred from homology"/>
<dbReference type="RefSeq" id="WP_200379720.1">
    <property type="nucleotide sequence ID" value="NZ_NRRU01000091.1"/>
</dbReference>
<dbReference type="InterPro" id="IPR012910">
    <property type="entry name" value="Plug_dom"/>
</dbReference>
<dbReference type="Pfam" id="PF07715">
    <property type="entry name" value="Plug"/>
    <property type="match status" value="1"/>
</dbReference>
<evidence type="ECO:0000256" key="7">
    <source>
        <dbReference type="ARBA" id="ARBA00023065"/>
    </source>
</evidence>
<evidence type="ECO:0000256" key="6">
    <source>
        <dbReference type="ARBA" id="ARBA00023004"/>
    </source>
</evidence>
<keyword evidence="2 11" id="KW-0813">Transport</keyword>
<sequence length="791" mass="85828">MSAHRSLSLAVGAMLVASAWPAAAQTAGGTGTEPAKADELVAAAGRRADEPVGVESITVTARRRSEDAQEVPAPISVLSARDLEAQRLYQVQDLQQALPNVTAQFLHARQSSISVRGIGNNTANEGLEGSAGIYLDNVFLGRPGQAVFDLLDVEQIDLLRGPQGTLFGKNTTAGVLNITTRSPSFEPEAAVEASLGNRRYRQLKASYSGPLSDSVAFRVSAYGTHDDGWVDNVARDETLSEINRRGLRTQVLLKPDEAFSLRLIAEHNRERSSTGTLVPYAFGPLNRGPFNSQSNYTTYPAWAQLQGASPLVTDPHRYEVALNDAQQANAEQNALSAEANWRLGTHRLTSITAWRNWRFDPKNDIDATPLAGITGGFTTREKQFSQEIRLASPGDERFDYVVGAYYYYQDIYSLNRYDTGPYATALTGGGYPSNNALTGRGEAKTESLALFGQGTLHLQSGVDLTSGLRATTEKKQGRVRQNDLETASPYAAYPIFAAWDSGELERRDNSVAALLTASTHWSARTLVYGTLSHGEKSGGYNVNSVASPGSAFGTDAITIEPEKANNLEIGFKSKLLDNRLQLNANLFVTKVRDYQAVTTQFYAPLNGFLQVLSNVGDVTSKGLEFDLKGQLTRALALSLNGAYTRATFDNGTGPTPFEVFNGGYGRGAQSIAGNEVNGAPKWTLNLGSQYRHFVDDGVEFYANANYAWRSSTYGDLNNSVYSRIPSYALVNLAAGWRVAAADRGGWDLSLWVRNALDKHYYLGLTSMGNNAYYASAGQPRSVGATVRYDFF</sequence>
<evidence type="ECO:0000256" key="9">
    <source>
        <dbReference type="ARBA" id="ARBA00023136"/>
    </source>
</evidence>
<dbReference type="Gene3D" id="2.40.170.20">
    <property type="entry name" value="TonB-dependent receptor, beta-barrel domain"/>
    <property type="match status" value="1"/>
</dbReference>